<feature type="coiled-coil region" evidence="2">
    <location>
        <begin position="110"/>
        <end position="245"/>
    </location>
</feature>
<dbReference type="InterPro" id="IPR018247">
    <property type="entry name" value="EF_Hand_1_Ca_BS"/>
</dbReference>
<evidence type="ECO:0000313" key="5">
    <source>
        <dbReference type="EMBL" id="KAK7478979.1"/>
    </source>
</evidence>
<reference evidence="5 6" key="1">
    <citation type="journal article" date="2023" name="Sci. Data">
        <title>Genome assembly of the Korean intertidal mud-creeper Batillaria attramentaria.</title>
        <authorList>
            <person name="Patra A.K."/>
            <person name="Ho P.T."/>
            <person name="Jun S."/>
            <person name="Lee S.J."/>
            <person name="Kim Y."/>
            <person name="Won Y.J."/>
        </authorList>
    </citation>
    <scope>NUCLEOTIDE SEQUENCE [LARGE SCALE GENOMIC DNA]</scope>
    <source>
        <strain evidence="5">Wonlab-2016</strain>
    </source>
</reference>
<dbReference type="InterPro" id="IPR011992">
    <property type="entry name" value="EF-hand-dom_pair"/>
</dbReference>
<accession>A0ABD0JW76</accession>
<keyword evidence="6" id="KW-1185">Reference proteome</keyword>
<evidence type="ECO:0000256" key="1">
    <source>
        <dbReference type="ARBA" id="ARBA00022837"/>
    </source>
</evidence>
<keyword evidence="1" id="KW-0106">Calcium</keyword>
<name>A0ABD0JW76_9CAEN</name>
<gene>
    <name evidence="5" type="ORF">BaRGS_00029740</name>
</gene>
<feature type="region of interest" description="Disordered" evidence="3">
    <location>
        <begin position="348"/>
        <end position="379"/>
    </location>
</feature>
<dbReference type="AlphaFoldDB" id="A0ABD0JW76"/>
<evidence type="ECO:0000259" key="4">
    <source>
        <dbReference type="PROSITE" id="PS50222"/>
    </source>
</evidence>
<evidence type="ECO:0000256" key="3">
    <source>
        <dbReference type="SAM" id="MobiDB-lite"/>
    </source>
</evidence>
<dbReference type="SMART" id="SM00054">
    <property type="entry name" value="EFh"/>
    <property type="match status" value="2"/>
</dbReference>
<evidence type="ECO:0000313" key="6">
    <source>
        <dbReference type="Proteomes" id="UP001519460"/>
    </source>
</evidence>
<comment type="caution">
    <text evidence="5">The sequence shown here is derived from an EMBL/GenBank/DDBJ whole genome shotgun (WGS) entry which is preliminary data.</text>
</comment>
<dbReference type="EMBL" id="JACVVK020000313">
    <property type="protein sequence ID" value="KAK7478979.1"/>
    <property type="molecule type" value="Genomic_DNA"/>
</dbReference>
<evidence type="ECO:0000256" key="2">
    <source>
        <dbReference type="SAM" id="Coils"/>
    </source>
</evidence>
<protein>
    <recommendedName>
        <fullName evidence="4">EF-hand domain-containing protein</fullName>
    </recommendedName>
</protein>
<feature type="domain" description="EF-hand" evidence="4">
    <location>
        <begin position="439"/>
        <end position="474"/>
    </location>
</feature>
<dbReference type="Proteomes" id="UP001519460">
    <property type="component" value="Unassembled WGS sequence"/>
</dbReference>
<feature type="domain" description="EF-hand" evidence="4">
    <location>
        <begin position="403"/>
        <end position="438"/>
    </location>
</feature>
<dbReference type="PROSITE" id="PS00018">
    <property type="entry name" value="EF_HAND_1"/>
    <property type="match status" value="2"/>
</dbReference>
<dbReference type="Pfam" id="PF13499">
    <property type="entry name" value="EF-hand_7"/>
    <property type="match status" value="1"/>
</dbReference>
<organism evidence="5 6">
    <name type="scientific">Batillaria attramentaria</name>
    <dbReference type="NCBI Taxonomy" id="370345"/>
    <lineage>
        <taxon>Eukaryota</taxon>
        <taxon>Metazoa</taxon>
        <taxon>Spiralia</taxon>
        <taxon>Lophotrochozoa</taxon>
        <taxon>Mollusca</taxon>
        <taxon>Gastropoda</taxon>
        <taxon>Caenogastropoda</taxon>
        <taxon>Sorbeoconcha</taxon>
        <taxon>Cerithioidea</taxon>
        <taxon>Batillariidae</taxon>
        <taxon>Batillaria</taxon>
    </lineage>
</organism>
<proteinExistence type="predicted"/>
<dbReference type="Gene3D" id="1.10.238.10">
    <property type="entry name" value="EF-hand"/>
    <property type="match status" value="1"/>
</dbReference>
<dbReference type="PROSITE" id="PS50222">
    <property type="entry name" value="EF_HAND_2"/>
    <property type="match status" value="2"/>
</dbReference>
<sequence>RANKMARLVFNKANMEQIKEGLDLLLDLFIDTMAVPFEHGNCFSHEDVMARFEQVEQKKWRPIRNMFLLDPFYGYVNGEFNAEENASPAKILLDFISVFNQIHNDCMARLEEYQKIIAAISKEKREAEGALAKLEMKESEHRMATSQEKTDIKAARSTIEYLEKMVKEKNEKIAEMEKLEKQNAELKKSQEALQKKYNMIEELHKRQKMKTELAREMPPLASKPEEELKRQLYLLEKDLVAMERELLGQQRLFSTLLCGIKTDLYIVGESLTDPDTGQNPFKDFVRVSELIDQLSTAMAQGELDEARAKLPPHYTYLPSDFKMRRIKRVSNLSQAKLPPLQGVYAQHAEGDGDKQSNDGTNGDHAGVKTQVPPIQENPQLVDPETNVVNFVTCMKHFPHLSVDFIKEHWSKFKEFDTNGDQAMDFTEVVRALTAMGVNFTAPQAEEAMREADVNGSRTLDFYEYVIVADKLVHRTGRSELFHQGNQKDRKILSKTCLIQ</sequence>
<keyword evidence="2" id="KW-0175">Coiled coil</keyword>
<dbReference type="SUPFAM" id="SSF47473">
    <property type="entry name" value="EF-hand"/>
    <property type="match status" value="1"/>
</dbReference>
<dbReference type="InterPro" id="IPR002048">
    <property type="entry name" value="EF_hand_dom"/>
</dbReference>
<feature type="non-terminal residue" evidence="5">
    <location>
        <position position="1"/>
    </location>
</feature>
<dbReference type="CDD" id="cd00051">
    <property type="entry name" value="EFh"/>
    <property type="match status" value="1"/>
</dbReference>